<dbReference type="GeneID" id="30921702"/>
<feature type="region of interest" description="Disordered" evidence="1">
    <location>
        <begin position="296"/>
        <end position="328"/>
    </location>
</feature>
<proteinExistence type="predicted"/>
<feature type="compositionally biased region" description="Low complexity" evidence="1">
    <location>
        <begin position="298"/>
        <end position="313"/>
    </location>
</feature>
<feature type="transmembrane region" description="Helical" evidence="2">
    <location>
        <begin position="155"/>
        <end position="172"/>
    </location>
</feature>
<keyword evidence="6" id="KW-1185">Reference proteome</keyword>
<dbReference type="InterPro" id="IPR025403">
    <property type="entry name" value="TgpA-like_C"/>
</dbReference>
<reference evidence="5 6" key="2">
    <citation type="journal article" date="2014" name="PLoS Genet.">
        <title>Phylogenetically driven sequencing of extremely halophilic archaea reveals strategies for static and dynamic osmo-response.</title>
        <authorList>
            <person name="Becker E.A."/>
            <person name="Seitzer P.M."/>
            <person name="Tritt A."/>
            <person name="Larsen D."/>
            <person name="Krusor M."/>
            <person name="Yao A.I."/>
            <person name="Wu D."/>
            <person name="Madern D."/>
            <person name="Eisen J.A."/>
            <person name="Darling A.E."/>
            <person name="Facciotti M.T."/>
        </authorList>
    </citation>
    <scope>NUCLEOTIDE SEQUENCE [LARGE SCALE GENOMIC DNA]</scope>
    <source>
        <strain evidence="5 6">AJ5</strain>
    </source>
</reference>
<feature type="domain" description="Protein-glutamine gamma-glutamyltransferase-like C-terminal" evidence="3">
    <location>
        <begin position="223"/>
        <end position="290"/>
    </location>
</feature>
<protein>
    <recommendedName>
        <fullName evidence="3">Protein-glutamine gamma-glutamyltransferase-like C-terminal domain-containing protein</fullName>
    </recommendedName>
</protein>
<name>M0L7J8_NATLA</name>
<evidence type="ECO:0000313" key="4">
    <source>
        <dbReference type="EMBL" id="APW98328.1"/>
    </source>
</evidence>
<dbReference type="EMBL" id="CP019285">
    <property type="protein sequence ID" value="APW98328.1"/>
    <property type="molecule type" value="Genomic_DNA"/>
</dbReference>
<dbReference type="Pfam" id="PF13559">
    <property type="entry name" value="DUF4129"/>
    <property type="match status" value="1"/>
</dbReference>
<reference evidence="4" key="3">
    <citation type="submission" date="2017-01" db="EMBL/GenBank/DDBJ databases">
        <authorList>
            <person name="Mah S.A."/>
            <person name="Swanson W.J."/>
            <person name="Moy G.W."/>
            <person name="Vacquier V.D."/>
        </authorList>
    </citation>
    <scope>NUCLEOTIDE SEQUENCE</scope>
    <source>
        <strain evidence="4">AJ5</strain>
    </source>
</reference>
<evidence type="ECO:0000313" key="7">
    <source>
        <dbReference type="Proteomes" id="UP000186547"/>
    </source>
</evidence>
<dbReference type="EMBL" id="AOLZ01000076">
    <property type="protein sequence ID" value="EMA27930.1"/>
    <property type="molecule type" value="Genomic_DNA"/>
</dbReference>
<dbReference type="KEGG" id="hlc:CHINAEXTREME11220"/>
<feature type="transmembrane region" description="Helical" evidence="2">
    <location>
        <begin position="99"/>
        <end position="119"/>
    </location>
</feature>
<evidence type="ECO:0000256" key="2">
    <source>
        <dbReference type="SAM" id="Phobius"/>
    </source>
</evidence>
<dbReference type="eggNOG" id="arCOG02170">
    <property type="taxonomic scope" value="Archaea"/>
</dbReference>
<accession>M0L7J8</accession>
<organism evidence="5 6">
    <name type="scientific">Natronobacterium lacisalsi AJ5</name>
    <dbReference type="NCBI Taxonomy" id="358396"/>
    <lineage>
        <taxon>Archaea</taxon>
        <taxon>Methanobacteriati</taxon>
        <taxon>Methanobacteriota</taxon>
        <taxon>Stenosarchaea group</taxon>
        <taxon>Halobacteria</taxon>
        <taxon>Halobacteriales</taxon>
        <taxon>Natrialbaceae</taxon>
        <taxon>Natronobacterium</taxon>
    </lineage>
</organism>
<evidence type="ECO:0000313" key="6">
    <source>
        <dbReference type="Proteomes" id="UP000011555"/>
    </source>
</evidence>
<dbReference type="Proteomes" id="UP000186547">
    <property type="component" value="Chromosome"/>
</dbReference>
<sequence>MPRNRRPLLVRLVAAVAGIVAIGLAAATVESPVEIGGSGGIGSTEGQSSPGGIESPPEQDPPIEHVEVPAFLEYLIAALLVLAAVIVVWYLLTHRRDALRVLALSLVVMLAVYLFIRYADPIFPSSMAPGGEPLKGSSGDGFSEDGDGTPAVEPLLATLAVLTAIVLGGLLLSRRDGETDAAAAETPDGEDERPGQHVAAVGNAAGRAADRIESTTDVDNEIYRAWREMTSPLEVDRPDASTPREFAAAAVDAGLERNHVEELTKLFEDVRYGSAEATPEREQRAKSVLRRIEAAYAERSSVSESGDSVSENVDGTGPGTDGRWGSER</sequence>
<dbReference type="Proteomes" id="UP000011555">
    <property type="component" value="Unassembled WGS sequence"/>
</dbReference>
<keyword evidence="2" id="KW-1133">Transmembrane helix</keyword>
<feature type="region of interest" description="Disordered" evidence="1">
    <location>
        <begin position="38"/>
        <end position="60"/>
    </location>
</feature>
<evidence type="ECO:0000259" key="3">
    <source>
        <dbReference type="Pfam" id="PF13559"/>
    </source>
</evidence>
<dbReference type="RefSeq" id="WP_007143641.1">
    <property type="nucleotide sequence ID" value="NZ_AOLZ01000076.1"/>
</dbReference>
<evidence type="ECO:0000256" key="1">
    <source>
        <dbReference type="SAM" id="MobiDB-lite"/>
    </source>
</evidence>
<keyword evidence="2" id="KW-0472">Membrane</keyword>
<keyword evidence="2" id="KW-0812">Transmembrane</keyword>
<feature type="transmembrane region" description="Helical" evidence="2">
    <location>
        <begin position="71"/>
        <end position="92"/>
    </location>
</feature>
<reference evidence="4 7" key="1">
    <citation type="journal article" date="2011" name="J. Bacteriol.">
        <title>Genome sequence of Halobiforma lacisalsi AJ5, an extremely halophilic archaeon which harbors a bop gene.</title>
        <authorList>
            <person name="Jiang X."/>
            <person name="Wang S."/>
            <person name="Cheng H."/>
            <person name="Huo Y."/>
            <person name="Zhang X."/>
            <person name="Zhu X."/>
            <person name="Han X."/>
            <person name="Ni P."/>
            <person name="Wu M."/>
        </authorList>
    </citation>
    <scope>NUCLEOTIDE SEQUENCE [LARGE SCALE GENOMIC DNA]</scope>
    <source>
        <strain evidence="4 7">AJ5</strain>
    </source>
</reference>
<gene>
    <name evidence="5" type="ORF">C445_19797</name>
    <name evidence="4" type="ORF">CHINAEXTREME_11220</name>
</gene>
<dbReference type="AlphaFoldDB" id="M0L7J8"/>
<evidence type="ECO:0000313" key="5">
    <source>
        <dbReference type="EMBL" id="EMA27930.1"/>
    </source>
</evidence>